<proteinExistence type="predicted"/>
<dbReference type="Gene3D" id="1.10.1370.40">
    <property type="match status" value="1"/>
</dbReference>
<dbReference type="AlphaFoldDB" id="A0A972W2D6"/>
<sequence>MSNPFFEDWNTPYGIPPFDLIHNEHYLEAFERGFAEQNAEIDRIAQNQAPANFTNTIEALERSG</sequence>
<accession>A0A972W2D6</accession>
<dbReference type="PANTHER" id="PTHR43660:SF1">
    <property type="entry name" value="DIPEPTIDYL CARBOXYPEPTIDASE"/>
    <property type="match status" value="1"/>
</dbReference>
<dbReference type="Proteomes" id="UP000754644">
    <property type="component" value="Unassembled WGS sequence"/>
</dbReference>
<evidence type="ECO:0008006" key="3">
    <source>
        <dbReference type="Google" id="ProtNLM"/>
    </source>
</evidence>
<feature type="non-terminal residue" evidence="1">
    <location>
        <position position="64"/>
    </location>
</feature>
<dbReference type="SUPFAM" id="SSF55486">
    <property type="entry name" value="Metalloproteases ('zincins'), catalytic domain"/>
    <property type="match status" value="1"/>
</dbReference>
<comment type="caution">
    <text evidence="1">The sequence shown here is derived from an EMBL/GenBank/DDBJ whole genome shotgun (WGS) entry which is preliminary data.</text>
</comment>
<evidence type="ECO:0000313" key="1">
    <source>
        <dbReference type="EMBL" id="NQV66700.1"/>
    </source>
</evidence>
<dbReference type="GO" id="GO:0004180">
    <property type="term" value="F:carboxypeptidase activity"/>
    <property type="evidence" value="ECO:0007669"/>
    <property type="project" value="TreeGrafter"/>
</dbReference>
<protein>
    <recommendedName>
        <fullName evidence="3">Peptidase M3</fullName>
    </recommendedName>
</protein>
<reference evidence="1" key="1">
    <citation type="submission" date="2020-05" db="EMBL/GenBank/DDBJ databases">
        <title>Sulfur intermediates as new biogeochemical hubs in an aquatic model microbial ecosystem.</title>
        <authorList>
            <person name="Vigneron A."/>
        </authorList>
    </citation>
    <scope>NUCLEOTIDE SEQUENCE</scope>
    <source>
        <strain evidence="1">Bin.250</strain>
    </source>
</reference>
<dbReference type="PANTHER" id="PTHR43660">
    <property type="entry name" value="DIPEPTIDYL CARBOXYPEPTIDASE"/>
    <property type="match status" value="1"/>
</dbReference>
<dbReference type="GO" id="GO:0006508">
    <property type="term" value="P:proteolysis"/>
    <property type="evidence" value="ECO:0007669"/>
    <property type="project" value="InterPro"/>
</dbReference>
<dbReference type="EMBL" id="JABMOJ010000565">
    <property type="protein sequence ID" value="NQV66700.1"/>
    <property type="molecule type" value="Genomic_DNA"/>
</dbReference>
<dbReference type="GO" id="GO:0005829">
    <property type="term" value="C:cytosol"/>
    <property type="evidence" value="ECO:0007669"/>
    <property type="project" value="TreeGrafter"/>
</dbReference>
<evidence type="ECO:0000313" key="2">
    <source>
        <dbReference type="Proteomes" id="UP000754644"/>
    </source>
</evidence>
<organism evidence="1 2">
    <name type="scientific">SAR86 cluster bacterium</name>
    <dbReference type="NCBI Taxonomy" id="2030880"/>
    <lineage>
        <taxon>Bacteria</taxon>
        <taxon>Pseudomonadati</taxon>
        <taxon>Pseudomonadota</taxon>
        <taxon>Gammaproteobacteria</taxon>
        <taxon>SAR86 cluster</taxon>
    </lineage>
</organism>
<dbReference type="InterPro" id="IPR045090">
    <property type="entry name" value="Pept_M3A_M3B"/>
</dbReference>
<name>A0A972W2D6_9GAMM</name>
<gene>
    <name evidence="1" type="ORF">HQ497_15180</name>
</gene>
<dbReference type="GO" id="GO:0004222">
    <property type="term" value="F:metalloendopeptidase activity"/>
    <property type="evidence" value="ECO:0007669"/>
    <property type="project" value="InterPro"/>
</dbReference>